<sequence length="94" mass="8796">MGGEGVGGVGGGLLGKWLDGMGGEGVGGVGGGLLGKWLDGMGGVGGEGVGGVGGGVCREGEARRPTPSTATIYVPSVLGSESGLCSQEGLCLFG</sequence>
<reference evidence="1" key="1">
    <citation type="submission" date="2023-11" db="EMBL/GenBank/DDBJ databases">
        <title>Genome assemblies of two species of porcelain crab, Petrolisthes cinctipes and Petrolisthes manimaculis (Anomura: Porcellanidae).</title>
        <authorList>
            <person name="Angst P."/>
        </authorList>
    </citation>
    <scope>NUCLEOTIDE SEQUENCE</scope>
    <source>
        <strain evidence="1">PB745_02</strain>
        <tissue evidence="1">Gill</tissue>
    </source>
</reference>
<protein>
    <submittedName>
        <fullName evidence="1">Uncharacterized protein</fullName>
    </submittedName>
</protein>
<keyword evidence="2" id="KW-1185">Reference proteome</keyword>
<evidence type="ECO:0000313" key="1">
    <source>
        <dbReference type="EMBL" id="KAK4323581.1"/>
    </source>
</evidence>
<proteinExistence type="predicted"/>
<gene>
    <name evidence="1" type="ORF">Pmani_005739</name>
</gene>
<name>A0AAE1QBL9_9EUCA</name>
<accession>A0AAE1QBL9</accession>
<dbReference type="Proteomes" id="UP001292094">
    <property type="component" value="Unassembled WGS sequence"/>
</dbReference>
<comment type="caution">
    <text evidence="1">The sequence shown here is derived from an EMBL/GenBank/DDBJ whole genome shotgun (WGS) entry which is preliminary data.</text>
</comment>
<evidence type="ECO:0000313" key="2">
    <source>
        <dbReference type="Proteomes" id="UP001292094"/>
    </source>
</evidence>
<dbReference type="EMBL" id="JAWZYT010000429">
    <property type="protein sequence ID" value="KAK4323581.1"/>
    <property type="molecule type" value="Genomic_DNA"/>
</dbReference>
<dbReference type="AlphaFoldDB" id="A0AAE1QBL9"/>
<organism evidence="1 2">
    <name type="scientific">Petrolisthes manimaculis</name>
    <dbReference type="NCBI Taxonomy" id="1843537"/>
    <lineage>
        <taxon>Eukaryota</taxon>
        <taxon>Metazoa</taxon>
        <taxon>Ecdysozoa</taxon>
        <taxon>Arthropoda</taxon>
        <taxon>Crustacea</taxon>
        <taxon>Multicrustacea</taxon>
        <taxon>Malacostraca</taxon>
        <taxon>Eumalacostraca</taxon>
        <taxon>Eucarida</taxon>
        <taxon>Decapoda</taxon>
        <taxon>Pleocyemata</taxon>
        <taxon>Anomura</taxon>
        <taxon>Galatheoidea</taxon>
        <taxon>Porcellanidae</taxon>
        <taxon>Petrolisthes</taxon>
    </lineage>
</organism>